<gene>
    <name evidence="2" type="ORF">V8G54_016108</name>
</gene>
<organism evidence="2 3">
    <name type="scientific">Vigna mungo</name>
    <name type="common">Black gram</name>
    <name type="synonym">Phaseolus mungo</name>
    <dbReference type="NCBI Taxonomy" id="3915"/>
    <lineage>
        <taxon>Eukaryota</taxon>
        <taxon>Viridiplantae</taxon>
        <taxon>Streptophyta</taxon>
        <taxon>Embryophyta</taxon>
        <taxon>Tracheophyta</taxon>
        <taxon>Spermatophyta</taxon>
        <taxon>Magnoliopsida</taxon>
        <taxon>eudicotyledons</taxon>
        <taxon>Gunneridae</taxon>
        <taxon>Pentapetalae</taxon>
        <taxon>rosids</taxon>
        <taxon>fabids</taxon>
        <taxon>Fabales</taxon>
        <taxon>Fabaceae</taxon>
        <taxon>Papilionoideae</taxon>
        <taxon>50 kb inversion clade</taxon>
        <taxon>NPAAA clade</taxon>
        <taxon>indigoferoid/millettioid clade</taxon>
        <taxon>Phaseoleae</taxon>
        <taxon>Vigna</taxon>
    </lineage>
</organism>
<name>A0AAQ3NMA2_VIGMU</name>
<accession>A0AAQ3NMA2</accession>
<keyword evidence="3" id="KW-1185">Reference proteome</keyword>
<feature type="compositionally biased region" description="Low complexity" evidence="1">
    <location>
        <begin position="48"/>
        <end position="72"/>
    </location>
</feature>
<protein>
    <submittedName>
        <fullName evidence="2">Uncharacterized protein</fullName>
    </submittedName>
</protein>
<evidence type="ECO:0000313" key="2">
    <source>
        <dbReference type="EMBL" id="WVZ11578.1"/>
    </source>
</evidence>
<evidence type="ECO:0000256" key="1">
    <source>
        <dbReference type="SAM" id="MobiDB-lite"/>
    </source>
</evidence>
<sequence length="114" mass="11940">MNSNLSSPTFEAPSESKSTTCPATRPSPPIDFANSPIARTTRAGDTPSVAAAKCSKANASSASPARTATSSPNTLWLVGLPRRRSSLSMQGRSSWMRDMVWIISRAQAAGMAVA</sequence>
<dbReference type="EMBL" id="CP144696">
    <property type="protein sequence ID" value="WVZ11578.1"/>
    <property type="molecule type" value="Genomic_DNA"/>
</dbReference>
<dbReference type="AlphaFoldDB" id="A0AAQ3NMA2"/>
<feature type="compositionally biased region" description="Polar residues" evidence="1">
    <location>
        <begin position="1"/>
        <end position="22"/>
    </location>
</feature>
<dbReference type="Proteomes" id="UP001374535">
    <property type="component" value="Chromosome 5"/>
</dbReference>
<proteinExistence type="predicted"/>
<reference evidence="2 3" key="1">
    <citation type="journal article" date="2023" name="Life. Sci Alliance">
        <title>Evolutionary insights into 3D genome organization and epigenetic landscape of Vigna mungo.</title>
        <authorList>
            <person name="Junaid A."/>
            <person name="Singh B."/>
            <person name="Bhatia S."/>
        </authorList>
    </citation>
    <scope>NUCLEOTIDE SEQUENCE [LARGE SCALE GENOMIC DNA]</scope>
    <source>
        <strain evidence="2">Urdbean</strain>
    </source>
</reference>
<evidence type="ECO:0000313" key="3">
    <source>
        <dbReference type="Proteomes" id="UP001374535"/>
    </source>
</evidence>
<feature type="region of interest" description="Disordered" evidence="1">
    <location>
        <begin position="1"/>
        <end position="72"/>
    </location>
</feature>